<dbReference type="GO" id="GO:0005509">
    <property type="term" value="F:calcium ion binding"/>
    <property type="evidence" value="ECO:0007669"/>
    <property type="project" value="InterPro"/>
</dbReference>
<name>A0A8T0XAN1_PANVG</name>
<gene>
    <name evidence="8" type="ORF">PVAP13_1NG357400</name>
</gene>
<dbReference type="Pfam" id="PF05757">
    <property type="entry name" value="PsbQ"/>
    <property type="match status" value="1"/>
</dbReference>
<evidence type="ECO:0000256" key="6">
    <source>
        <dbReference type="ARBA" id="ARBA00023136"/>
    </source>
</evidence>
<evidence type="ECO:0000256" key="3">
    <source>
        <dbReference type="ARBA" id="ARBA00022640"/>
    </source>
</evidence>
<dbReference type="PANTHER" id="PTHR33399:SF9">
    <property type="entry name" value="OS02G0631100 PROTEIN"/>
    <property type="match status" value="1"/>
</dbReference>
<keyword evidence="2" id="KW-0150">Chloroplast</keyword>
<dbReference type="GO" id="GO:0009535">
    <property type="term" value="C:chloroplast thylakoid membrane"/>
    <property type="evidence" value="ECO:0007669"/>
    <property type="project" value="UniProtKB-SubCell"/>
</dbReference>
<comment type="similarity">
    <text evidence="7">Belongs to the PsbQ family.</text>
</comment>
<dbReference type="InterPro" id="IPR008797">
    <property type="entry name" value="PSII_PsbQ"/>
</dbReference>
<evidence type="ECO:0000313" key="8">
    <source>
        <dbReference type="EMBL" id="KAG2652509.1"/>
    </source>
</evidence>
<evidence type="ECO:0000256" key="5">
    <source>
        <dbReference type="ARBA" id="ARBA00023078"/>
    </source>
</evidence>
<dbReference type="FunFam" id="1.20.120.290:FF:000005">
    <property type="entry name" value="ECA1 (ER-TYPE CA2+-ATPASE 1)"/>
    <property type="match status" value="1"/>
</dbReference>
<dbReference type="GO" id="GO:0009654">
    <property type="term" value="C:photosystem II oxygen evolving complex"/>
    <property type="evidence" value="ECO:0007669"/>
    <property type="project" value="InterPro"/>
</dbReference>
<accession>A0A8T0XAN1</accession>
<dbReference type="EMBL" id="CM029038">
    <property type="protein sequence ID" value="KAG2652509.1"/>
    <property type="molecule type" value="Genomic_DNA"/>
</dbReference>
<organism evidence="8 9">
    <name type="scientific">Panicum virgatum</name>
    <name type="common">Blackwell switchgrass</name>
    <dbReference type="NCBI Taxonomy" id="38727"/>
    <lineage>
        <taxon>Eukaryota</taxon>
        <taxon>Viridiplantae</taxon>
        <taxon>Streptophyta</taxon>
        <taxon>Embryophyta</taxon>
        <taxon>Tracheophyta</taxon>
        <taxon>Spermatophyta</taxon>
        <taxon>Magnoliopsida</taxon>
        <taxon>Liliopsida</taxon>
        <taxon>Poales</taxon>
        <taxon>Poaceae</taxon>
        <taxon>PACMAD clade</taxon>
        <taxon>Panicoideae</taxon>
        <taxon>Panicodae</taxon>
        <taxon>Paniceae</taxon>
        <taxon>Panicinae</taxon>
        <taxon>Panicum</taxon>
        <taxon>Panicum sect. Hiantes</taxon>
    </lineage>
</organism>
<evidence type="ECO:0000256" key="1">
    <source>
        <dbReference type="ARBA" id="ARBA00004334"/>
    </source>
</evidence>
<dbReference type="AlphaFoldDB" id="A0A8T0XAN1"/>
<evidence type="ECO:0000256" key="4">
    <source>
        <dbReference type="ARBA" id="ARBA00022946"/>
    </source>
</evidence>
<keyword evidence="3" id="KW-0934">Plastid</keyword>
<keyword evidence="5" id="KW-0793">Thylakoid</keyword>
<dbReference type="InterPro" id="IPR023222">
    <property type="entry name" value="PsbQ-like_dom_sf"/>
</dbReference>
<dbReference type="GO" id="GO:0009767">
    <property type="term" value="P:photosynthetic electron transport chain"/>
    <property type="evidence" value="ECO:0007669"/>
    <property type="project" value="TreeGrafter"/>
</dbReference>
<reference evidence="8" key="1">
    <citation type="submission" date="2020-05" db="EMBL/GenBank/DDBJ databases">
        <title>WGS assembly of Panicum virgatum.</title>
        <authorList>
            <person name="Lovell J.T."/>
            <person name="Jenkins J."/>
            <person name="Shu S."/>
            <person name="Juenger T.E."/>
            <person name="Schmutz J."/>
        </authorList>
    </citation>
    <scope>NUCLEOTIDE SEQUENCE</scope>
    <source>
        <strain evidence="8">AP13</strain>
    </source>
</reference>
<dbReference type="GO" id="GO:0019898">
    <property type="term" value="C:extrinsic component of membrane"/>
    <property type="evidence" value="ECO:0007669"/>
    <property type="project" value="InterPro"/>
</dbReference>
<dbReference type="Proteomes" id="UP000823388">
    <property type="component" value="Chromosome 1N"/>
</dbReference>
<keyword evidence="9" id="KW-1185">Reference proteome</keyword>
<proteinExistence type="inferred from homology"/>
<evidence type="ECO:0000256" key="7">
    <source>
        <dbReference type="ARBA" id="ARBA00035649"/>
    </source>
</evidence>
<protein>
    <submittedName>
        <fullName evidence="8">Uncharacterized protein</fullName>
    </submittedName>
</protein>
<dbReference type="EMBL" id="CM029038">
    <property type="protein sequence ID" value="KAG2652507.1"/>
    <property type="molecule type" value="Genomic_DNA"/>
</dbReference>
<evidence type="ECO:0000256" key="2">
    <source>
        <dbReference type="ARBA" id="ARBA00022528"/>
    </source>
</evidence>
<comment type="subcellular location">
    <subcellularLocation>
        <location evidence="1">Plastid</location>
        <location evidence="1">Chloroplast thylakoid membrane</location>
    </subcellularLocation>
</comment>
<keyword evidence="4" id="KW-0809">Transit peptide</keyword>
<evidence type="ECO:0000313" key="9">
    <source>
        <dbReference type="Proteomes" id="UP000823388"/>
    </source>
</evidence>
<sequence length="121" mass="13531">MDQGMELRGCVCRIKSSALEILSMEEDLVTDLDDDLWDLIRRDLQLKATFLYIDLSCVITHNECEERREEITLLANNFFYFMDELGDAVASQSVSVVKVCYGNAACSLRELVAAVAPMAAA</sequence>
<dbReference type="SUPFAM" id="SSF101112">
    <property type="entry name" value="Oxygen-evolving enhancer protein 3"/>
    <property type="match status" value="1"/>
</dbReference>
<keyword evidence="6" id="KW-0472">Membrane</keyword>
<dbReference type="InterPro" id="IPR054099">
    <property type="entry name" value="PSII_PsbQ_pln"/>
</dbReference>
<dbReference type="Gene3D" id="1.20.120.290">
    <property type="entry name" value="Oxygen-evolving enhancer protein 3 (PsbQ), four-helix up-down bundle"/>
    <property type="match status" value="1"/>
</dbReference>
<comment type="caution">
    <text evidence="8">The sequence shown here is derived from an EMBL/GenBank/DDBJ whole genome shotgun (WGS) entry which is preliminary data.</text>
</comment>
<dbReference type="PANTHER" id="PTHR33399">
    <property type="entry name" value="OXYGEN-EVOLVING ENHANCER PROTEIN 3-1, CHLOROPLASTIC"/>
    <property type="match status" value="1"/>
</dbReference>
<dbReference type="OrthoDB" id="783722at2759"/>
<dbReference type="EMBL" id="CM029038">
    <property type="protein sequence ID" value="KAG2652508.1"/>
    <property type="molecule type" value="Genomic_DNA"/>
</dbReference>